<dbReference type="InterPro" id="IPR028146">
    <property type="entry name" value="PRKCSH_N"/>
</dbReference>
<organism evidence="9 10">
    <name type="scientific">Exophiala spinifera</name>
    <dbReference type="NCBI Taxonomy" id="91928"/>
    <lineage>
        <taxon>Eukaryota</taxon>
        <taxon>Fungi</taxon>
        <taxon>Dikarya</taxon>
        <taxon>Ascomycota</taxon>
        <taxon>Pezizomycotina</taxon>
        <taxon>Eurotiomycetes</taxon>
        <taxon>Chaetothyriomycetidae</taxon>
        <taxon>Chaetothyriales</taxon>
        <taxon>Herpotrichiellaceae</taxon>
        <taxon>Exophiala</taxon>
    </lineage>
</organism>
<evidence type="ECO:0000256" key="2">
    <source>
        <dbReference type="ARBA" id="ARBA00022729"/>
    </source>
</evidence>
<feature type="region of interest" description="Disordered" evidence="6">
    <location>
        <begin position="566"/>
        <end position="591"/>
    </location>
</feature>
<dbReference type="SUPFAM" id="SSF57424">
    <property type="entry name" value="LDL receptor-like module"/>
    <property type="match status" value="1"/>
</dbReference>
<dbReference type="InterPro" id="IPR039794">
    <property type="entry name" value="Gtb1-like"/>
</dbReference>
<evidence type="ECO:0000256" key="6">
    <source>
        <dbReference type="SAM" id="MobiDB-lite"/>
    </source>
</evidence>
<evidence type="ECO:0000256" key="4">
    <source>
        <dbReference type="ARBA" id="ARBA00023157"/>
    </source>
</evidence>
<dbReference type="Pfam" id="PF12999">
    <property type="entry name" value="PRKCSH-like"/>
    <property type="match status" value="2"/>
</dbReference>
<evidence type="ECO:0000313" key="9">
    <source>
        <dbReference type="EMBL" id="KIW20316.1"/>
    </source>
</evidence>
<keyword evidence="3" id="KW-0256">Endoplasmic reticulum</keyword>
<dbReference type="Pfam" id="PF13015">
    <property type="entry name" value="PRKCSH_1"/>
    <property type="match status" value="1"/>
</dbReference>
<feature type="compositionally biased region" description="Polar residues" evidence="6">
    <location>
        <begin position="571"/>
        <end position="581"/>
    </location>
</feature>
<feature type="coiled-coil region" evidence="5">
    <location>
        <begin position="179"/>
        <end position="231"/>
    </location>
</feature>
<dbReference type="HOGENOM" id="CLU_016834_2_1_1"/>
<dbReference type="InterPro" id="IPR044865">
    <property type="entry name" value="MRH_dom"/>
</dbReference>
<dbReference type="Proteomes" id="UP000053328">
    <property type="component" value="Unassembled WGS sequence"/>
</dbReference>
<dbReference type="EMBL" id="KN847492">
    <property type="protein sequence ID" value="KIW20316.1"/>
    <property type="molecule type" value="Genomic_DNA"/>
</dbReference>
<feature type="coiled-coil region" evidence="5">
    <location>
        <begin position="411"/>
        <end position="438"/>
    </location>
</feature>
<protein>
    <recommendedName>
        <fullName evidence="1">Glucosidase 2 subunit beta</fullName>
    </recommendedName>
</protein>
<dbReference type="GeneID" id="27327974"/>
<dbReference type="PANTHER" id="PTHR12630">
    <property type="entry name" value="N-LINKED OLIGOSACCHARIDE PROCESSING"/>
    <property type="match status" value="1"/>
</dbReference>
<dbReference type="AlphaFoldDB" id="A0A0D1YYE9"/>
<name>A0A0D1YYE9_9EURO</name>
<dbReference type="STRING" id="91928.A0A0D1YYE9"/>
<evidence type="ECO:0000259" key="8">
    <source>
        <dbReference type="PROSITE" id="PS51914"/>
    </source>
</evidence>
<sequence length="591" mass="65349">MILRTQILLLSPLFGLSAWAAETRASESSRPRGVGPEFAKFYKKSSTDTFTCISNPSITIPFSRVNDDFCDCPDGSDEPGTAACSYLSPLSPPQYHPGPGTAAGSLNTTLALPGFYCKNKGHVPSYIRFESVNDGKCDYDLCCDGSDEWAHVGGLKCEDRCKEIGKEHKKTEEVKQKALKAALKRKSSLIAEAERLRKEVEDRIGTLETQLQAQQLRVKDAGDMLKDVERREKLRIVRGDATGKGSGKLGVLVGLSQNRINELRSQLEKTKVQRDAMLGRVAELEGLLSALKDEHNPNFNDEGVKRAVRGWEDYAARETDDGWTEAEDRDLAAVLQEDTESNGINWAEFENEPSEPESDVAALYKFSSYLPDGIRIWLDDTLTSLRKILVENGVLPDNSDPASQAAESKAVQDAKKALSDAERDVRNTENDVKRHREDLEKDYGPDNGIFRALKDTCISRDSGEYEYELCFLGQTKQKSRKGGSQTGMGNFVGFDWDYVDESVGADGKGLGTGERLVMKYENGQHCWNGPSRSTRVILACAEKDEIWKVSESEKCVYRMEVGTAAVCEPPSSGNKSKPSTSEEAEGKKDEL</sequence>
<dbReference type="InterPro" id="IPR036055">
    <property type="entry name" value="LDL_receptor-like_sf"/>
</dbReference>
<keyword evidence="5" id="KW-0175">Coiled coil</keyword>
<dbReference type="VEuPathDB" id="FungiDB:PV08_00891"/>
<keyword evidence="2 7" id="KW-0732">Signal</keyword>
<accession>A0A0D1YYE9</accession>
<dbReference type="InterPro" id="IPR009011">
    <property type="entry name" value="Man6P_isomerase_rcpt-bd_dom_sf"/>
</dbReference>
<dbReference type="InterPro" id="IPR036607">
    <property type="entry name" value="PRKCSH"/>
</dbReference>
<reference evidence="9 10" key="1">
    <citation type="submission" date="2015-01" db="EMBL/GenBank/DDBJ databases">
        <title>The Genome Sequence of Exophiala spinifera CBS89968.</title>
        <authorList>
            <consortium name="The Broad Institute Genomics Platform"/>
            <person name="Cuomo C."/>
            <person name="de Hoog S."/>
            <person name="Gorbushina A."/>
            <person name="Stielow B."/>
            <person name="Teixiera M."/>
            <person name="Abouelleil A."/>
            <person name="Chapman S.B."/>
            <person name="Priest M."/>
            <person name="Young S.K."/>
            <person name="Wortman J."/>
            <person name="Nusbaum C."/>
            <person name="Birren B."/>
        </authorList>
    </citation>
    <scope>NUCLEOTIDE SEQUENCE [LARGE SCALE GENOMIC DNA]</scope>
    <source>
        <strain evidence="9 10">CBS 89968</strain>
    </source>
</reference>
<gene>
    <name evidence="9" type="ORF">PV08_00891</name>
</gene>
<keyword evidence="4" id="KW-1015">Disulfide bond</keyword>
<feature type="chain" id="PRO_5002252268" description="Glucosidase 2 subunit beta" evidence="7">
    <location>
        <begin position="26"/>
        <end position="591"/>
    </location>
</feature>
<dbReference type="PROSITE" id="PS51914">
    <property type="entry name" value="MRH"/>
    <property type="match status" value="1"/>
</dbReference>
<evidence type="ECO:0000313" key="10">
    <source>
        <dbReference type="Proteomes" id="UP000053328"/>
    </source>
</evidence>
<dbReference type="GO" id="GO:0017177">
    <property type="term" value="C:glucosidase II complex"/>
    <property type="evidence" value="ECO:0007669"/>
    <property type="project" value="TreeGrafter"/>
</dbReference>
<dbReference type="OrthoDB" id="28322at2759"/>
<dbReference type="Gene3D" id="2.70.130.10">
    <property type="entry name" value="Mannose-6-phosphate receptor binding domain"/>
    <property type="match status" value="1"/>
</dbReference>
<dbReference type="SUPFAM" id="SSF50911">
    <property type="entry name" value="Mannose 6-phosphate receptor domain"/>
    <property type="match status" value="1"/>
</dbReference>
<dbReference type="RefSeq" id="XP_016240532.1">
    <property type="nucleotide sequence ID" value="XM_016375256.1"/>
</dbReference>
<keyword evidence="10" id="KW-1185">Reference proteome</keyword>
<evidence type="ECO:0000256" key="7">
    <source>
        <dbReference type="SAM" id="SignalP"/>
    </source>
</evidence>
<feature type="signal peptide" evidence="7">
    <location>
        <begin position="1"/>
        <end position="25"/>
    </location>
</feature>
<feature type="coiled-coil region" evidence="5">
    <location>
        <begin position="260"/>
        <end position="294"/>
    </location>
</feature>
<dbReference type="PANTHER" id="PTHR12630:SF1">
    <property type="entry name" value="GLUCOSIDASE 2 SUBUNIT BETA"/>
    <property type="match status" value="1"/>
</dbReference>
<feature type="domain" description="MRH" evidence="8">
    <location>
        <begin position="455"/>
        <end position="569"/>
    </location>
</feature>
<dbReference type="GO" id="GO:0006491">
    <property type="term" value="P:N-glycan processing"/>
    <property type="evidence" value="ECO:0007669"/>
    <property type="project" value="TreeGrafter"/>
</dbReference>
<evidence type="ECO:0000256" key="3">
    <source>
        <dbReference type="ARBA" id="ARBA00022824"/>
    </source>
</evidence>
<evidence type="ECO:0000256" key="1">
    <source>
        <dbReference type="ARBA" id="ARBA00022387"/>
    </source>
</evidence>
<evidence type="ECO:0000256" key="5">
    <source>
        <dbReference type="SAM" id="Coils"/>
    </source>
</evidence>
<proteinExistence type="predicted"/>